<dbReference type="GeneID" id="77954627"/>
<keyword evidence="2" id="KW-1185">Reference proteome</keyword>
<protein>
    <submittedName>
        <fullName evidence="1">RNA binding protein</fullName>
    </submittedName>
</protein>
<dbReference type="KEGG" id="vg:77954627"/>
<sequence>MTKTLTVADALAEAERTAAIVTLHVDGHAPDLGTVTAHPTLPHGFYQLRPVGNGRALSFAATDVTEVIFE</sequence>
<reference evidence="1" key="1">
    <citation type="submission" date="2021-11" db="EMBL/GenBank/DDBJ databases">
        <authorList>
            <person name="Furlong K.P."/>
            <person name="Elkbouli M."/>
            <person name="Barwitzki K."/>
            <person name="Hastings E.M."/>
            <person name="Saal A.P."/>
            <person name="Sandouka T."/>
            <person name="Tran A."/>
            <person name="Tremblay V."/>
            <person name="Williams E.C."/>
            <person name="Giles L.L."/>
            <person name="McCarthy L."/>
            <person name="Wheaton K.A."/>
            <person name="Chan K."/>
            <person name="Rudner A.D."/>
            <person name="Beyer A.R."/>
            <person name="Chong R.A."/>
            <person name="Edgington N.P."/>
            <person name="Freise A.C."/>
            <person name="Garcia Costas A.M."/>
            <person name="Gibb B.P."/>
            <person name="Klyczek K.K."/>
            <person name="Swerdlow S.J."/>
            <person name="Garlena R.A."/>
            <person name="Russell D.A."/>
            <person name="Jacobs-Sera D."/>
            <person name="Hatfull G.F."/>
        </authorList>
    </citation>
    <scope>NUCLEOTIDE SEQUENCE</scope>
</reference>
<evidence type="ECO:0000313" key="2">
    <source>
        <dbReference type="Proteomes" id="UP001200740"/>
    </source>
</evidence>
<dbReference type="Proteomes" id="UP001200740">
    <property type="component" value="Segment"/>
</dbReference>
<dbReference type="RefSeq" id="YP_010678234.1">
    <property type="nucleotide sequence ID" value="NC_071032.1"/>
</dbReference>
<organism evidence="1 2">
    <name type="scientific">Arthrobacter phage Reedo</name>
    <dbReference type="NCBI Taxonomy" id="2910755"/>
    <lineage>
        <taxon>Viruses</taxon>
        <taxon>Duplodnaviria</taxon>
        <taxon>Heunggongvirae</taxon>
        <taxon>Uroviricota</taxon>
        <taxon>Caudoviricetes</taxon>
        <taxon>Casidaviridae</taxon>
        <taxon>Manhattanvirus</taxon>
        <taxon>Manhattanvirus reedo</taxon>
    </lineage>
</organism>
<accession>A0AA49BN52</accession>
<dbReference type="EMBL" id="OL455896">
    <property type="protein sequence ID" value="UJQ86841.1"/>
    <property type="molecule type" value="Genomic_DNA"/>
</dbReference>
<evidence type="ECO:0000313" key="1">
    <source>
        <dbReference type="EMBL" id="UJQ86841.1"/>
    </source>
</evidence>
<proteinExistence type="predicted"/>
<gene>
    <name evidence="1" type="primary">51</name>
    <name evidence="1" type="ORF">SEA_REEDO_51</name>
</gene>
<name>A0AA49BN52_9CAUD</name>